<reference evidence="4" key="1">
    <citation type="journal article" date="2014" name="Front. Microbiol.">
        <title>High frequency of phylogenetically diverse reductive dehalogenase-homologous genes in deep subseafloor sedimentary metagenomes.</title>
        <authorList>
            <person name="Kawai M."/>
            <person name="Futagami T."/>
            <person name="Toyoda A."/>
            <person name="Takaki Y."/>
            <person name="Nishi S."/>
            <person name="Hori S."/>
            <person name="Arai W."/>
            <person name="Tsubouchi T."/>
            <person name="Morono Y."/>
            <person name="Uchiyama I."/>
            <person name="Ito T."/>
            <person name="Fujiyama A."/>
            <person name="Inagaki F."/>
            <person name="Takami H."/>
        </authorList>
    </citation>
    <scope>NUCLEOTIDE SEQUENCE</scope>
    <source>
        <strain evidence="4">Expedition CK06-06</strain>
    </source>
</reference>
<protein>
    <recommendedName>
        <fullName evidence="3">Aminotransferase class I/classII large domain-containing protein</fullName>
    </recommendedName>
</protein>
<gene>
    <name evidence="4" type="ORF">S01H4_43509</name>
</gene>
<sequence>MTNLTVVSSLVGRGGYVISDKLNHASIVDGCLMSGAKFLRFRHNDMEDLESRLENIPDGATKLLIADAVFSMDGDVIDFPKIVELSQKYKAWLMIDEAHSVGVLGKTGRGIEEHFGMEGTIDIKMGTLSKTIPSVGGYVAGKQDLILFLSHASRAYIFSAALPPAQAAAANESFKVILDEPWRMEKLKANTDQFINGLQERGFDTMETSTAIVPVLCGDDERAFALTRAAQSQDLFVLPVVSPAVPPGLARLRATVTAAHET</sequence>
<dbReference type="InterPro" id="IPR015424">
    <property type="entry name" value="PyrdxlP-dep_Trfase"/>
</dbReference>
<proteinExistence type="predicted"/>
<dbReference type="GO" id="GO:0030170">
    <property type="term" value="F:pyridoxal phosphate binding"/>
    <property type="evidence" value="ECO:0007669"/>
    <property type="project" value="InterPro"/>
</dbReference>
<dbReference type="PANTHER" id="PTHR13693">
    <property type="entry name" value="CLASS II AMINOTRANSFERASE/8-AMINO-7-OXONONANOATE SYNTHASE"/>
    <property type="match status" value="1"/>
</dbReference>
<accession>X1BWX1</accession>
<evidence type="ECO:0000259" key="3">
    <source>
        <dbReference type="Pfam" id="PF00155"/>
    </source>
</evidence>
<evidence type="ECO:0000313" key="4">
    <source>
        <dbReference type="EMBL" id="GAG99500.1"/>
    </source>
</evidence>
<dbReference type="InterPro" id="IPR015422">
    <property type="entry name" value="PyrdxlP-dep_Trfase_small"/>
</dbReference>
<dbReference type="GO" id="GO:0016740">
    <property type="term" value="F:transferase activity"/>
    <property type="evidence" value="ECO:0007669"/>
    <property type="project" value="UniProtKB-KW"/>
</dbReference>
<dbReference type="PANTHER" id="PTHR13693:SF3">
    <property type="entry name" value="LD36009P"/>
    <property type="match status" value="1"/>
</dbReference>
<comment type="cofactor">
    <cofactor evidence="1">
        <name>pyridoxal 5'-phosphate</name>
        <dbReference type="ChEBI" id="CHEBI:597326"/>
    </cofactor>
</comment>
<dbReference type="InterPro" id="IPR050087">
    <property type="entry name" value="AON_synthase_class-II"/>
</dbReference>
<keyword evidence="2" id="KW-0808">Transferase</keyword>
<dbReference type="EMBL" id="BART01024012">
    <property type="protein sequence ID" value="GAG99500.1"/>
    <property type="molecule type" value="Genomic_DNA"/>
</dbReference>
<feature type="non-terminal residue" evidence="4">
    <location>
        <position position="262"/>
    </location>
</feature>
<dbReference type="Pfam" id="PF00155">
    <property type="entry name" value="Aminotran_1_2"/>
    <property type="match status" value="1"/>
</dbReference>
<dbReference type="SUPFAM" id="SSF53383">
    <property type="entry name" value="PLP-dependent transferases"/>
    <property type="match status" value="1"/>
</dbReference>
<dbReference type="AlphaFoldDB" id="X1BWX1"/>
<dbReference type="InterPro" id="IPR004839">
    <property type="entry name" value="Aminotransferase_I/II_large"/>
</dbReference>
<dbReference type="InterPro" id="IPR015421">
    <property type="entry name" value="PyrdxlP-dep_Trfase_major"/>
</dbReference>
<feature type="domain" description="Aminotransferase class I/classII large" evidence="3">
    <location>
        <begin position="13"/>
        <end position="261"/>
    </location>
</feature>
<dbReference type="Gene3D" id="3.90.1150.10">
    <property type="entry name" value="Aspartate Aminotransferase, domain 1"/>
    <property type="match status" value="1"/>
</dbReference>
<name>X1BWX1_9ZZZZ</name>
<evidence type="ECO:0000256" key="1">
    <source>
        <dbReference type="ARBA" id="ARBA00001933"/>
    </source>
</evidence>
<evidence type="ECO:0000256" key="2">
    <source>
        <dbReference type="ARBA" id="ARBA00022679"/>
    </source>
</evidence>
<comment type="caution">
    <text evidence="4">The sequence shown here is derived from an EMBL/GenBank/DDBJ whole genome shotgun (WGS) entry which is preliminary data.</text>
</comment>
<organism evidence="4">
    <name type="scientific">marine sediment metagenome</name>
    <dbReference type="NCBI Taxonomy" id="412755"/>
    <lineage>
        <taxon>unclassified sequences</taxon>
        <taxon>metagenomes</taxon>
        <taxon>ecological metagenomes</taxon>
    </lineage>
</organism>
<dbReference type="Gene3D" id="3.40.640.10">
    <property type="entry name" value="Type I PLP-dependent aspartate aminotransferase-like (Major domain)"/>
    <property type="match status" value="1"/>
</dbReference>